<protein>
    <submittedName>
        <fullName evidence="1">Uncharacterized protein</fullName>
    </submittedName>
</protein>
<dbReference type="Proteomes" id="UP000234662">
    <property type="component" value="Unassembled WGS sequence"/>
</dbReference>
<name>A0A2I1R3A0_9ACTN</name>
<dbReference type="AlphaFoldDB" id="A0A2I1R3A0"/>
<reference evidence="1 2" key="1">
    <citation type="submission" date="2017-12" db="EMBL/GenBank/DDBJ databases">
        <title>Phylogenetic diversity of female urinary microbiome.</title>
        <authorList>
            <person name="Thomas-White K."/>
            <person name="Wolfe A.J."/>
        </authorList>
    </citation>
    <scope>NUCLEOTIDE SEQUENCE [LARGE SCALE GENOMIC DNA]</scope>
    <source>
        <strain evidence="1 2">UMB0777</strain>
    </source>
</reference>
<dbReference type="RefSeq" id="WP_101822132.1">
    <property type="nucleotide sequence ID" value="NZ_PKJC01000023.1"/>
</dbReference>
<dbReference type="EMBL" id="PKJC01000023">
    <property type="protein sequence ID" value="PKZ63601.1"/>
    <property type="molecule type" value="Genomic_DNA"/>
</dbReference>
<comment type="caution">
    <text evidence="1">The sequence shown here is derived from an EMBL/GenBank/DDBJ whole genome shotgun (WGS) entry which is preliminary data.</text>
</comment>
<sequence>MLSFPAFRTLHWLSATQFGQHPPDEVCPADDARAVFDELVGLGYIEDSSDTSGGFGFVLTDPGRAAAYRLRGGYRPEVARRAVLGYLYEAGAHASLDGLENTRWAQDFTGVLTDRDIAEAAEDLDHYGMITGQRKFGGRFYLASITTTGRAALRGPSPIAAGGGVPTASTHYSTSNITTTITGDGNQVAAGVGGDVTQHASTDNSTTIDYRAVDERIQALLADLPNLNADPTTATDIQTTVEVIQGEIVSDSPDPTVVTRGLNALRGLLAPIGLGFAGAVTAASSALATGYIQDFTNLLGL</sequence>
<gene>
    <name evidence="1" type="ORF">CYJ73_21315</name>
</gene>
<evidence type="ECO:0000313" key="2">
    <source>
        <dbReference type="Proteomes" id="UP000234662"/>
    </source>
</evidence>
<proteinExistence type="predicted"/>
<evidence type="ECO:0000313" key="1">
    <source>
        <dbReference type="EMBL" id="PKZ63601.1"/>
    </source>
</evidence>
<organism evidence="1 2">
    <name type="scientific">Gordonia terrae</name>
    <dbReference type="NCBI Taxonomy" id="2055"/>
    <lineage>
        <taxon>Bacteria</taxon>
        <taxon>Bacillati</taxon>
        <taxon>Actinomycetota</taxon>
        <taxon>Actinomycetes</taxon>
        <taxon>Mycobacteriales</taxon>
        <taxon>Gordoniaceae</taxon>
        <taxon>Gordonia</taxon>
    </lineage>
</organism>
<accession>A0A2I1R3A0</accession>